<comment type="subcellular location">
    <subcellularLocation>
        <location evidence="1">Golgi apparatus</location>
        <location evidence="1">trans-Golgi network membrane</location>
        <topology evidence="1">Multi-pass membrane protein</topology>
    </subcellularLocation>
</comment>
<keyword evidence="8 10" id="KW-1133">Transmembrane helix</keyword>
<evidence type="ECO:0000256" key="10">
    <source>
        <dbReference type="SAM" id="Phobius"/>
    </source>
</evidence>
<gene>
    <name evidence="12" type="ORF">GBAR_LOCUS6062</name>
</gene>
<evidence type="ECO:0000256" key="9">
    <source>
        <dbReference type="ARBA" id="ARBA00023136"/>
    </source>
</evidence>
<dbReference type="InterPro" id="IPR017969">
    <property type="entry name" value="Heavy-metal-associated_CS"/>
</dbReference>
<dbReference type="GO" id="GO:0005507">
    <property type="term" value="F:copper ion binding"/>
    <property type="evidence" value="ECO:0007669"/>
    <property type="project" value="TreeGrafter"/>
</dbReference>
<feature type="domain" description="HMA" evidence="11">
    <location>
        <begin position="7"/>
        <end position="77"/>
    </location>
</feature>
<dbReference type="SUPFAM" id="SSF55008">
    <property type="entry name" value="HMA, heavy metal-associated domain"/>
    <property type="match status" value="1"/>
</dbReference>
<dbReference type="SUPFAM" id="SSF81653">
    <property type="entry name" value="Calcium ATPase, transduction domain A"/>
    <property type="match status" value="1"/>
</dbReference>
<dbReference type="CDD" id="cd00371">
    <property type="entry name" value="HMA"/>
    <property type="match status" value="1"/>
</dbReference>
<dbReference type="PANTHER" id="PTHR43520">
    <property type="entry name" value="ATP7, ISOFORM B"/>
    <property type="match status" value="1"/>
</dbReference>
<dbReference type="PANTHER" id="PTHR43520:SF8">
    <property type="entry name" value="P-TYPE CU(+) TRANSPORTER"/>
    <property type="match status" value="1"/>
</dbReference>
<keyword evidence="13" id="KW-1185">Reference proteome</keyword>
<comment type="caution">
    <text evidence="12">The sequence shown here is derived from an EMBL/GenBank/DDBJ whole genome shotgun (WGS) entry which is preliminary data.</text>
</comment>
<dbReference type="InterPro" id="IPR008250">
    <property type="entry name" value="ATPase_P-typ_transduc_dom_A_sf"/>
</dbReference>
<protein>
    <submittedName>
        <fullName evidence="12">Copper-exporting P-type ATPase</fullName>
    </submittedName>
</protein>
<keyword evidence="7" id="KW-1278">Translocase</keyword>
<dbReference type="Pfam" id="PF00122">
    <property type="entry name" value="E1-E2_ATPase"/>
    <property type="match status" value="1"/>
</dbReference>
<dbReference type="InterPro" id="IPR059000">
    <property type="entry name" value="ATPase_P-type_domA"/>
</dbReference>
<organism evidence="12 13">
    <name type="scientific">Geodia barretti</name>
    <name type="common">Barrett's horny sponge</name>
    <dbReference type="NCBI Taxonomy" id="519541"/>
    <lineage>
        <taxon>Eukaryota</taxon>
        <taxon>Metazoa</taxon>
        <taxon>Porifera</taxon>
        <taxon>Demospongiae</taxon>
        <taxon>Heteroscleromorpha</taxon>
        <taxon>Tetractinellida</taxon>
        <taxon>Astrophorina</taxon>
        <taxon>Geodiidae</taxon>
        <taxon>Geodia</taxon>
    </lineage>
</organism>
<evidence type="ECO:0000259" key="11">
    <source>
        <dbReference type="PROSITE" id="PS50846"/>
    </source>
</evidence>
<keyword evidence="9 10" id="KW-0472">Membrane</keyword>
<keyword evidence="5" id="KW-0813">Transport</keyword>
<name>A0AA35REK5_GEOBA</name>
<dbReference type="NCBIfam" id="TIGR01494">
    <property type="entry name" value="ATPase_P-type"/>
    <property type="match status" value="1"/>
</dbReference>
<evidence type="ECO:0000256" key="8">
    <source>
        <dbReference type="ARBA" id="ARBA00022989"/>
    </source>
</evidence>
<dbReference type="GO" id="GO:0016887">
    <property type="term" value="F:ATP hydrolysis activity"/>
    <property type="evidence" value="ECO:0007669"/>
    <property type="project" value="InterPro"/>
</dbReference>
<feature type="transmembrane region" description="Helical" evidence="10">
    <location>
        <begin position="331"/>
        <end position="353"/>
    </location>
</feature>
<dbReference type="InterPro" id="IPR001757">
    <property type="entry name" value="P_typ_ATPase"/>
</dbReference>
<keyword evidence="5" id="KW-0186">Copper</keyword>
<evidence type="ECO:0000313" key="13">
    <source>
        <dbReference type="Proteomes" id="UP001174909"/>
    </source>
</evidence>
<dbReference type="GO" id="GO:0016020">
    <property type="term" value="C:membrane"/>
    <property type="evidence" value="ECO:0007669"/>
    <property type="project" value="InterPro"/>
</dbReference>
<dbReference type="InterPro" id="IPR036163">
    <property type="entry name" value="HMA_dom_sf"/>
</dbReference>
<dbReference type="Pfam" id="PF00403">
    <property type="entry name" value="HMA"/>
    <property type="match status" value="1"/>
</dbReference>
<evidence type="ECO:0000256" key="1">
    <source>
        <dbReference type="ARBA" id="ARBA00004166"/>
    </source>
</evidence>
<dbReference type="EMBL" id="CASHTH010000909">
    <property type="protein sequence ID" value="CAI8008916.1"/>
    <property type="molecule type" value="Genomic_DNA"/>
</dbReference>
<dbReference type="InterPro" id="IPR006121">
    <property type="entry name" value="HMA_dom"/>
</dbReference>
<keyword evidence="5" id="KW-0187">Copper transport</keyword>
<dbReference type="InterPro" id="IPR027256">
    <property type="entry name" value="P-typ_ATPase_IB"/>
</dbReference>
<dbReference type="Gene3D" id="3.30.70.100">
    <property type="match status" value="1"/>
</dbReference>
<dbReference type="Gene3D" id="2.70.150.10">
    <property type="entry name" value="Calcium-transporting ATPase, cytoplasmic transduction domain A"/>
    <property type="match status" value="1"/>
</dbReference>
<dbReference type="PROSITE" id="PS50846">
    <property type="entry name" value="HMA_2"/>
    <property type="match status" value="1"/>
</dbReference>
<dbReference type="GO" id="GO:0005802">
    <property type="term" value="C:trans-Golgi network"/>
    <property type="evidence" value="ECO:0007669"/>
    <property type="project" value="UniProtKB-ARBA"/>
</dbReference>
<dbReference type="Proteomes" id="UP001174909">
    <property type="component" value="Unassembled WGS sequence"/>
</dbReference>
<evidence type="ECO:0000256" key="7">
    <source>
        <dbReference type="ARBA" id="ARBA00022967"/>
    </source>
</evidence>
<evidence type="ECO:0000256" key="5">
    <source>
        <dbReference type="ARBA" id="ARBA00022796"/>
    </source>
</evidence>
<proteinExistence type="predicted"/>
<keyword evidence="4" id="KW-0547">Nucleotide-binding</keyword>
<keyword evidence="2 10" id="KW-0812">Transmembrane</keyword>
<keyword evidence="6" id="KW-0067">ATP-binding</keyword>
<dbReference type="AlphaFoldDB" id="A0AA35REK5"/>
<dbReference type="GO" id="GO:0005524">
    <property type="term" value="F:ATP binding"/>
    <property type="evidence" value="ECO:0007669"/>
    <property type="project" value="UniProtKB-KW"/>
</dbReference>
<feature type="transmembrane region" description="Helical" evidence="10">
    <location>
        <begin position="101"/>
        <end position="124"/>
    </location>
</feature>
<evidence type="ECO:0000256" key="2">
    <source>
        <dbReference type="ARBA" id="ARBA00022692"/>
    </source>
</evidence>
<evidence type="ECO:0000256" key="3">
    <source>
        <dbReference type="ARBA" id="ARBA00022723"/>
    </source>
</evidence>
<dbReference type="GO" id="GO:0043682">
    <property type="term" value="F:P-type divalent copper transporter activity"/>
    <property type="evidence" value="ECO:0007669"/>
    <property type="project" value="TreeGrafter"/>
</dbReference>
<reference evidence="12" key="1">
    <citation type="submission" date="2023-03" db="EMBL/GenBank/DDBJ databases">
        <authorList>
            <person name="Steffen K."/>
            <person name="Cardenas P."/>
        </authorList>
    </citation>
    <scope>NUCLEOTIDE SEQUENCE</scope>
</reference>
<keyword evidence="5" id="KW-0406">Ion transport</keyword>
<dbReference type="PROSITE" id="PS01047">
    <property type="entry name" value="HMA_1"/>
    <property type="match status" value="1"/>
</dbReference>
<evidence type="ECO:0000256" key="6">
    <source>
        <dbReference type="ARBA" id="ARBA00022840"/>
    </source>
</evidence>
<dbReference type="PRINTS" id="PR00941">
    <property type="entry name" value="CDATPASE"/>
</dbReference>
<dbReference type="FunFam" id="2.70.150.10:FF:000002">
    <property type="entry name" value="Copper-transporting ATPase 1, putative"/>
    <property type="match status" value="1"/>
</dbReference>
<evidence type="ECO:0000313" key="12">
    <source>
        <dbReference type="EMBL" id="CAI8008916.1"/>
    </source>
</evidence>
<accession>A0AA35REK5</accession>
<keyword evidence="3" id="KW-0479">Metal-binding</keyword>
<dbReference type="GO" id="GO:0055070">
    <property type="term" value="P:copper ion homeostasis"/>
    <property type="evidence" value="ECO:0007669"/>
    <property type="project" value="TreeGrafter"/>
</dbReference>
<evidence type="ECO:0000256" key="4">
    <source>
        <dbReference type="ARBA" id="ARBA00022741"/>
    </source>
</evidence>
<sequence length="364" mass="37709">MPQSSPNTLVLPVAGMTCAACVYHVGEALRSVDGVTEVSVNLATERATISLGDADVAGAPDMETLAKAVADAGYRLDTNPQTADGDRGAGPRAQEEQRLRIRLIVAALGGGALLLGSFPALPWTPGLLTLWWYPLLLWAAATPVQLWAGWSFYTAGVVVVLTTLLAPGALGSTGAHQLHFDMAAIIVALILLGRWLEARALSRTSGAIERLLDLRPQTAHLMAADGSISDVPVDHVEPGDTLAVRPGEQLPVDGEVASGATNVDQSALTGESMPAEKSAGDPVFAGTLNGNGAILMRATRVGLDTTLSQVIRLVEEAQGSAAPVQRLADRVAAWFVPAVGLIALAAAIFCGCSSGPTRRCGTRC</sequence>